<dbReference type="Pfam" id="PF08911">
    <property type="entry name" value="NUP50"/>
    <property type="match status" value="1"/>
</dbReference>
<dbReference type="SUPFAM" id="SSF50729">
    <property type="entry name" value="PH domain-like"/>
    <property type="match status" value="1"/>
</dbReference>
<dbReference type="Proteomes" id="UP000077266">
    <property type="component" value="Unassembled WGS sequence"/>
</dbReference>
<feature type="compositionally biased region" description="Polar residues" evidence="8">
    <location>
        <begin position="297"/>
        <end position="307"/>
    </location>
</feature>
<dbReference type="GO" id="GO:0015031">
    <property type="term" value="P:protein transport"/>
    <property type="evidence" value="ECO:0007669"/>
    <property type="project" value="UniProtKB-KW"/>
</dbReference>
<comment type="subcellular location">
    <subcellularLocation>
        <location evidence="1">Nucleus</location>
        <location evidence="1">Nuclear pore complex</location>
    </subcellularLocation>
</comment>
<protein>
    <recommendedName>
        <fullName evidence="9">RanBD1 domain-containing protein</fullName>
    </recommendedName>
</protein>
<keyword evidence="2" id="KW-0813">Transport</keyword>
<dbReference type="PANTHER" id="PTHR38697">
    <property type="entry name" value="NUCLEAR PORE COMPLEX PROTEIN SIMILAR TO S. CEREVISIAE NUP2 (EUROFUNG)"/>
    <property type="match status" value="1"/>
</dbReference>
<dbReference type="OrthoDB" id="185618at2759"/>
<feature type="compositionally biased region" description="Low complexity" evidence="8">
    <location>
        <begin position="75"/>
        <end position="99"/>
    </location>
</feature>
<organism evidence="10 11">
    <name type="scientific">Exidia glandulosa HHB12029</name>
    <dbReference type="NCBI Taxonomy" id="1314781"/>
    <lineage>
        <taxon>Eukaryota</taxon>
        <taxon>Fungi</taxon>
        <taxon>Dikarya</taxon>
        <taxon>Basidiomycota</taxon>
        <taxon>Agaricomycotina</taxon>
        <taxon>Agaricomycetes</taxon>
        <taxon>Auriculariales</taxon>
        <taxon>Exidiaceae</taxon>
        <taxon>Exidia</taxon>
    </lineage>
</organism>
<keyword evidence="6" id="KW-0906">Nuclear pore complex</keyword>
<dbReference type="SMART" id="SM00160">
    <property type="entry name" value="RanBD"/>
    <property type="match status" value="1"/>
</dbReference>
<keyword evidence="3" id="KW-0509">mRNA transport</keyword>
<feature type="compositionally biased region" description="Polar residues" evidence="8">
    <location>
        <begin position="109"/>
        <end position="122"/>
    </location>
</feature>
<gene>
    <name evidence="10" type="ORF">EXIGLDRAFT_841168</name>
</gene>
<feature type="compositionally biased region" description="Low complexity" evidence="8">
    <location>
        <begin position="441"/>
        <end position="459"/>
    </location>
</feature>
<dbReference type="InterPro" id="IPR000156">
    <property type="entry name" value="Ran_bind_dom"/>
</dbReference>
<dbReference type="InterPro" id="IPR053074">
    <property type="entry name" value="NPC_Nucleoporin"/>
</dbReference>
<feature type="compositionally biased region" description="Basic and acidic residues" evidence="8">
    <location>
        <begin position="1"/>
        <end position="15"/>
    </location>
</feature>
<feature type="compositionally biased region" description="Low complexity" evidence="8">
    <location>
        <begin position="226"/>
        <end position="251"/>
    </location>
</feature>
<dbReference type="STRING" id="1314781.A0A165E1S5"/>
<evidence type="ECO:0000313" key="11">
    <source>
        <dbReference type="Proteomes" id="UP000077266"/>
    </source>
</evidence>
<feature type="compositionally biased region" description="Polar residues" evidence="8">
    <location>
        <begin position="195"/>
        <end position="211"/>
    </location>
</feature>
<evidence type="ECO:0000256" key="1">
    <source>
        <dbReference type="ARBA" id="ARBA00004567"/>
    </source>
</evidence>
<feature type="region of interest" description="Disordered" evidence="8">
    <location>
        <begin position="441"/>
        <end position="499"/>
    </location>
</feature>
<keyword evidence="4" id="KW-0653">Protein transport</keyword>
<evidence type="ECO:0000256" key="7">
    <source>
        <dbReference type="ARBA" id="ARBA00023242"/>
    </source>
</evidence>
<evidence type="ECO:0000256" key="5">
    <source>
        <dbReference type="ARBA" id="ARBA00023010"/>
    </source>
</evidence>
<keyword evidence="11" id="KW-1185">Reference proteome</keyword>
<reference evidence="10 11" key="1">
    <citation type="journal article" date="2016" name="Mol. Biol. Evol.">
        <title>Comparative Genomics of Early-Diverging Mushroom-Forming Fungi Provides Insights into the Origins of Lignocellulose Decay Capabilities.</title>
        <authorList>
            <person name="Nagy L.G."/>
            <person name="Riley R."/>
            <person name="Tritt A."/>
            <person name="Adam C."/>
            <person name="Daum C."/>
            <person name="Floudas D."/>
            <person name="Sun H."/>
            <person name="Yadav J.S."/>
            <person name="Pangilinan J."/>
            <person name="Larsson K.H."/>
            <person name="Matsuura K."/>
            <person name="Barry K."/>
            <person name="Labutti K."/>
            <person name="Kuo R."/>
            <person name="Ohm R.A."/>
            <person name="Bhattacharya S.S."/>
            <person name="Shirouzu T."/>
            <person name="Yoshinaga Y."/>
            <person name="Martin F.M."/>
            <person name="Grigoriev I.V."/>
            <person name="Hibbett D.S."/>
        </authorList>
    </citation>
    <scope>NUCLEOTIDE SEQUENCE [LARGE SCALE GENOMIC DNA]</scope>
    <source>
        <strain evidence="10 11">HHB12029</strain>
    </source>
</reference>
<evidence type="ECO:0000256" key="2">
    <source>
        <dbReference type="ARBA" id="ARBA00022448"/>
    </source>
</evidence>
<dbReference type="InParanoid" id="A0A165E1S5"/>
<feature type="compositionally biased region" description="Low complexity" evidence="8">
    <location>
        <begin position="336"/>
        <end position="410"/>
    </location>
</feature>
<evidence type="ECO:0000256" key="6">
    <source>
        <dbReference type="ARBA" id="ARBA00023132"/>
    </source>
</evidence>
<dbReference type="FunCoup" id="A0A165E1S5">
    <property type="interactions" value="128"/>
</dbReference>
<evidence type="ECO:0000259" key="9">
    <source>
        <dbReference type="PROSITE" id="PS50196"/>
    </source>
</evidence>
<proteinExistence type="predicted"/>
<dbReference type="Pfam" id="PF00638">
    <property type="entry name" value="Ran_BP1"/>
    <property type="match status" value="1"/>
</dbReference>
<sequence length="609" mass="62269">MAKRSAESQLTKDSRSDDEDDEGGQNGFKRADEKTLSNRVIRGMPKRAGGTPAASPAGNGTPDTPTPPPRFAGFGSLTSASPATSSSPAAGASPFSFTSKPFPEPATSAFPSSKEQSATSKAFASFLSANPTPPASPTSDGNDEDLFKFYKQLRGLNVSLTDACKKALLADPFADLSPIFKQYSEHRASIDKSRPTPSTSTKPVNGTSSAFPSAPAPEVKPPAVPPSFSFSPFGSTSASSSSPAKPTSSAPPVFPSFTPPATGATTAPPLSFSTDSPSSPPKPSVFGSSAADDKTTKSSFSFGTPSGASFGATPAAPTSDDKTTKPPSFSFGIPEAGKSSFSFGDSSKSGGDAKSSTSIFSTGSSNFGTSSLFSSSTSGSSLFSSSATPAAASSSEGSPPKTTPTFGTFGSSTSFGSTASLFGGAAKGSLGNSVGFSFGASTKPAESSSASSTPAPAADDAAEREGTPGGVDVSEGAGVALEPSAYDKEGAGEEEEETMYEERCKAYRLDKKDGKMEWVDLGIGMLRCKKHKTTGTRRILMRNSGSGRIILNFGVFKSLKPTQEKSFVSFVAMDGSNPASYRIKVKNAALAVQMRDEIVKEVEAVAAKD</sequence>
<feature type="region of interest" description="Disordered" evidence="8">
    <location>
        <begin position="1"/>
        <end position="144"/>
    </location>
</feature>
<dbReference type="InterPro" id="IPR011993">
    <property type="entry name" value="PH-like_dom_sf"/>
</dbReference>
<evidence type="ECO:0000256" key="8">
    <source>
        <dbReference type="SAM" id="MobiDB-lite"/>
    </source>
</evidence>
<dbReference type="InterPro" id="IPR015007">
    <property type="entry name" value="NUP2/50/61"/>
</dbReference>
<evidence type="ECO:0000256" key="3">
    <source>
        <dbReference type="ARBA" id="ARBA00022816"/>
    </source>
</evidence>
<dbReference type="PROSITE" id="PS50196">
    <property type="entry name" value="RANBD1"/>
    <property type="match status" value="1"/>
</dbReference>
<dbReference type="GO" id="GO:0051028">
    <property type="term" value="P:mRNA transport"/>
    <property type="evidence" value="ECO:0007669"/>
    <property type="project" value="UniProtKB-KW"/>
</dbReference>
<dbReference type="AlphaFoldDB" id="A0A165E1S5"/>
<dbReference type="PANTHER" id="PTHR38697:SF1">
    <property type="entry name" value="NUCLEAR PORE COMPLEX PROTEIN SIMILAR TO S. CEREVISIAE NUP2 (EUROFUNG)"/>
    <property type="match status" value="1"/>
</dbReference>
<feature type="domain" description="RanBD1" evidence="9">
    <location>
        <begin position="491"/>
        <end position="560"/>
    </location>
</feature>
<feature type="compositionally biased region" description="Pro residues" evidence="8">
    <location>
        <begin position="214"/>
        <end position="225"/>
    </location>
</feature>
<dbReference type="GO" id="GO:0005643">
    <property type="term" value="C:nuclear pore"/>
    <property type="evidence" value="ECO:0007669"/>
    <property type="project" value="UniProtKB-SubCell"/>
</dbReference>
<accession>A0A165E1S5</accession>
<keyword evidence="5" id="KW-0811">Translocation</keyword>
<keyword evidence="7" id="KW-0539">Nucleus</keyword>
<evidence type="ECO:0000313" key="10">
    <source>
        <dbReference type="EMBL" id="KZV85882.1"/>
    </source>
</evidence>
<name>A0A165E1S5_EXIGL</name>
<dbReference type="CDD" id="cd13170">
    <property type="entry name" value="RanBD_NUP50"/>
    <property type="match status" value="1"/>
</dbReference>
<feature type="compositionally biased region" description="Low complexity" evidence="8">
    <location>
        <begin position="259"/>
        <end position="277"/>
    </location>
</feature>
<dbReference type="Gene3D" id="2.30.29.30">
    <property type="entry name" value="Pleckstrin-homology domain (PH domain)/Phosphotyrosine-binding domain (PTB)"/>
    <property type="match status" value="1"/>
</dbReference>
<evidence type="ECO:0000256" key="4">
    <source>
        <dbReference type="ARBA" id="ARBA00022927"/>
    </source>
</evidence>
<dbReference type="EMBL" id="KV426173">
    <property type="protein sequence ID" value="KZV85882.1"/>
    <property type="molecule type" value="Genomic_DNA"/>
</dbReference>
<feature type="region of interest" description="Disordered" evidence="8">
    <location>
        <begin position="186"/>
        <end position="410"/>
    </location>
</feature>